<accession>S3KHF6</accession>
<dbReference type="STRING" id="1125699.HMPREF9194_01993"/>
<keyword evidence="4" id="KW-1185">Reference proteome</keyword>
<sequence>MFSQSVYEWGLNLIRAVQSLQSTPLTVCMKAVSFLSDPKAYMLILPLIFLCFDEKRGAKLALAVLFAGACNDTLKNTLKVPRPYVVDPSVGLDSVSGFSTPSGHSQASASFWPYAMYLWPASSLSVKKRRAVKIALAAGLPLCIGFSRVYLGVHYPSDVLLGWALGFLFSLGLMLFSEQIERLLKGCTKTVKILMLALIAAGFNAISSLDPSMAAAFFGFGTGYVLLCETGGFCAASGTPVQKALRMIIFAALTGGIYFGLKAVFPAKGSDYYVLFRFIRYALAAFSTSFIVPKLCIALKIAGSRP</sequence>
<dbReference type="PATRIC" id="fig|1125699.3.peg.2015"/>
<proteinExistence type="predicted"/>
<dbReference type="SMART" id="SM00014">
    <property type="entry name" value="acidPPc"/>
    <property type="match status" value="1"/>
</dbReference>
<gene>
    <name evidence="3" type="ORF">HMPREF9194_01993</name>
</gene>
<dbReference type="Pfam" id="PF01569">
    <property type="entry name" value="PAP2"/>
    <property type="match status" value="1"/>
</dbReference>
<dbReference type="eggNOG" id="COG0671">
    <property type="taxonomic scope" value="Bacteria"/>
</dbReference>
<dbReference type="EMBL" id="ATFF01000006">
    <property type="protein sequence ID" value="EPF31642.1"/>
    <property type="molecule type" value="Genomic_DNA"/>
</dbReference>
<dbReference type="Gene3D" id="1.20.144.10">
    <property type="entry name" value="Phosphatidic acid phosphatase type 2/haloperoxidase"/>
    <property type="match status" value="1"/>
</dbReference>
<dbReference type="RefSeq" id="WP_016526251.1">
    <property type="nucleotide sequence ID" value="NZ_KE332518.1"/>
</dbReference>
<evidence type="ECO:0000313" key="4">
    <source>
        <dbReference type="Proteomes" id="UP000014541"/>
    </source>
</evidence>
<evidence type="ECO:0000313" key="3">
    <source>
        <dbReference type="EMBL" id="EPF31642.1"/>
    </source>
</evidence>
<dbReference type="InterPro" id="IPR000326">
    <property type="entry name" value="PAP2/HPO"/>
</dbReference>
<evidence type="ECO:0000256" key="1">
    <source>
        <dbReference type="SAM" id="Phobius"/>
    </source>
</evidence>
<feature type="transmembrane region" description="Helical" evidence="1">
    <location>
        <begin position="281"/>
        <end position="302"/>
    </location>
</feature>
<dbReference type="HOGENOM" id="CLU_068892_1_1_12"/>
<dbReference type="AlphaFoldDB" id="S3KHF6"/>
<comment type="caution">
    <text evidence="3">The sequence shown here is derived from an EMBL/GenBank/DDBJ whole genome shotgun (WGS) entry which is preliminary data.</text>
</comment>
<dbReference type="CDD" id="cd03392">
    <property type="entry name" value="PAP2_like_2"/>
    <property type="match status" value="1"/>
</dbReference>
<dbReference type="InterPro" id="IPR036938">
    <property type="entry name" value="PAP2/HPO_sf"/>
</dbReference>
<protein>
    <recommendedName>
        <fullName evidence="2">Phosphatidic acid phosphatase type 2/haloperoxidase domain-containing protein</fullName>
    </recommendedName>
</protein>
<feature type="domain" description="Phosphatidic acid phosphatase type 2/haloperoxidase" evidence="2">
    <location>
        <begin position="58"/>
        <end position="174"/>
    </location>
</feature>
<feature type="transmembrane region" description="Helical" evidence="1">
    <location>
        <begin position="244"/>
        <end position="261"/>
    </location>
</feature>
<dbReference type="SUPFAM" id="SSF48317">
    <property type="entry name" value="Acid phosphatase/Vanadium-dependent haloperoxidase"/>
    <property type="match status" value="1"/>
</dbReference>
<keyword evidence="1" id="KW-0472">Membrane</keyword>
<keyword evidence="1" id="KW-1133">Transmembrane helix</keyword>
<dbReference type="PANTHER" id="PTHR14969:SF13">
    <property type="entry name" value="AT30094P"/>
    <property type="match status" value="1"/>
</dbReference>
<dbReference type="PANTHER" id="PTHR14969">
    <property type="entry name" value="SPHINGOSINE-1-PHOSPHATE PHOSPHOHYDROLASE"/>
    <property type="match status" value="1"/>
</dbReference>
<feature type="transmembrane region" description="Helical" evidence="1">
    <location>
        <begin position="134"/>
        <end position="153"/>
    </location>
</feature>
<organism evidence="3 4">
    <name type="scientific">Treponema maltophilum ATCC 51939</name>
    <dbReference type="NCBI Taxonomy" id="1125699"/>
    <lineage>
        <taxon>Bacteria</taxon>
        <taxon>Pseudomonadati</taxon>
        <taxon>Spirochaetota</taxon>
        <taxon>Spirochaetia</taxon>
        <taxon>Spirochaetales</taxon>
        <taxon>Treponemataceae</taxon>
        <taxon>Treponema</taxon>
    </lineage>
</organism>
<evidence type="ECO:0000259" key="2">
    <source>
        <dbReference type="SMART" id="SM00014"/>
    </source>
</evidence>
<name>S3KHF6_TREMA</name>
<feature type="transmembrane region" description="Helical" evidence="1">
    <location>
        <begin position="159"/>
        <end position="178"/>
    </location>
</feature>
<reference evidence="3 4" key="1">
    <citation type="submission" date="2013-04" db="EMBL/GenBank/DDBJ databases">
        <title>The Genome Sequence of Treponema maltophilum ATCC 51939.</title>
        <authorList>
            <consortium name="The Broad Institute Genomics Platform"/>
            <person name="Earl A."/>
            <person name="Ward D."/>
            <person name="Feldgarden M."/>
            <person name="Gevers D."/>
            <person name="Leonetti C."/>
            <person name="Blanton J.M."/>
            <person name="Dewhirst F.E."/>
            <person name="Izard J."/>
            <person name="Walker B."/>
            <person name="Young S."/>
            <person name="Zeng Q."/>
            <person name="Gargeya S."/>
            <person name="Fitzgerald M."/>
            <person name="Haas B."/>
            <person name="Abouelleil A."/>
            <person name="Allen A.W."/>
            <person name="Alvarado L."/>
            <person name="Arachchi H.M."/>
            <person name="Berlin A.M."/>
            <person name="Chapman S.B."/>
            <person name="Gainer-Dewar J."/>
            <person name="Goldberg J."/>
            <person name="Griggs A."/>
            <person name="Gujja S."/>
            <person name="Hansen M."/>
            <person name="Howarth C."/>
            <person name="Imamovic A."/>
            <person name="Ireland A."/>
            <person name="Larimer J."/>
            <person name="McCowan C."/>
            <person name="Murphy C."/>
            <person name="Pearson M."/>
            <person name="Poon T.W."/>
            <person name="Priest M."/>
            <person name="Roberts A."/>
            <person name="Saif S."/>
            <person name="Shea T."/>
            <person name="Sisk P."/>
            <person name="Sykes S."/>
            <person name="Wortman J."/>
            <person name="Nusbaum C."/>
            <person name="Birren B."/>
        </authorList>
    </citation>
    <scope>NUCLEOTIDE SEQUENCE [LARGE SCALE GENOMIC DNA]</scope>
    <source>
        <strain evidence="3 4">ATCC 51939</strain>
    </source>
</reference>
<feature type="transmembrane region" description="Helical" evidence="1">
    <location>
        <begin position="215"/>
        <end position="237"/>
    </location>
</feature>
<feature type="transmembrane region" description="Helical" evidence="1">
    <location>
        <begin position="190"/>
        <end position="209"/>
    </location>
</feature>
<dbReference type="Proteomes" id="UP000014541">
    <property type="component" value="Unassembled WGS sequence"/>
</dbReference>
<keyword evidence="1" id="KW-0812">Transmembrane</keyword>